<dbReference type="AlphaFoldDB" id="A0AAD5I648"/>
<gene>
    <name evidence="2" type="ORF">LWI28_010755</name>
</gene>
<reference evidence="2" key="1">
    <citation type="journal article" date="2022" name="Plant J.">
        <title>Strategies of tolerance reflected in two North American maple genomes.</title>
        <authorList>
            <person name="McEvoy S.L."/>
            <person name="Sezen U.U."/>
            <person name="Trouern-Trend A."/>
            <person name="McMahon S.M."/>
            <person name="Schaberg P.G."/>
            <person name="Yang J."/>
            <person name="Wegrzyn J.L."/>
            <person name="Swenson N.G."/>
        </authorList>
    </citation>
    <scope>NUCLEOTIDE SEQUENCE</scope>
    <source>
        <strain evidence="2">91603</strain>
    </source>
</reference>
<dbReference type="EMBL" id="JAJSOW010000108">
    <property type="protein sequence ID" value="KAI9153399.1"/>
    <property type="molecule type" value="Genomic_DNA"/>
</dbReference>
<protein>
    <submittedName>
        <fullName evidence="2">Uncharacterized protein</fullName>
    </submittedName>
</protein>
<accession>A0AAD5I648</accession>
<evidence type="ECO:0000313" key="2">
    <source>
        <dbReference type="EMBL" id="KAI9153399.1"/>
    </source>
</evidence>
<evidence type="ECO:0000313" key="3">
    <source>
        <dbReference type="Proteomes" id="UP001064489"/>
    </source>
</evidence>
<feature type="compositionally biased region" description="Basic residues" evidence="1">
    <location>
        <begin position="26"/>
        <end position="39"/>
    </location>
</feature>
<sequence length="129" mass="14884">MTKWVVALACVKTTAEIGSWKGRIRVTRNHTHPSPKLKPKPTTIHINHQTQKPHRPPNVIPSPRRGGHLSVEGKEKGISSERREEGDRAPISSVERRFVLVGVEIGMISVDLVFERWWWRRLGFGLWRR</sequence>
<feature type="region of interest" description="Disordered" evidence="1">
    <location>
        <begin position="26"/>
        <end position="89"/>
    </location>
</feature>
<proteinExistence type="predicted"/>
<evidence type="ECO:0000256" key="1">
    <source>
        <dbReference type="SAM" id="MobiDB-lite"/>
    </source>
</evidence>
<comment type="caution">
    <text evidence="2">The sequence shown here is derived from an EMBL/GenBank/DDBJ whole genome shotgun (WGS) entry which is preliminary data.</text>
</comment>
<reference evidence="2" key="2">
    <citation type="submission" date="2023-02" db="EMBL/GenBank/DDBJ databases">
        <authorList>
            <person name="Swenson N.G."/>
            <person name="Wegrzyn J.L."/>
            <person name="Mcevoy S.L."/>
        </authorList>
    </citation>
    <scope>NUCLEOTIDE SEQUENCE</scope>
    <source>
        <strain evidence="2">91603</strain>
        <tissue evidence="2">Leaf</tissue>
    </source>
</reference>
<feature type="compositionally biased region" description="Basic and acidic residues" evidence="1">
    <location>
        <begin position="71"/>
        <end position="89"/>
    </location>
</feature>
<keyword evidence="3" id="KW-1185">Reference proteome</keyword>
<dbReference type="Proteomes" id="UP001064489">
    <property type="component" value="Chromosome 11"/>
</dbReference>
<name>A0AAD5I648_ACENE</name>
<organism evidence="2 3">
    <name type="scientific">Acer negundo</name>
    <name type="common">Box elder</name>
    <dbReference type="NCBI Taxonomy" id="4023"/>
    <lineage>
        <taxon>Eukaryota</taxon>
        <taxon>Viridiplantae</taxon>
        <taxon>Streptophyta</taxon>
        <taxon>Embryophyta</taxon>
        <taxon>Tracheophyta</taxon>
        <taxon>Spermatophyta</taxon>
        <taxon>Magnoliopsida</taxon>
        <taxon>eudicotyledons</taxon>
        <taxon>Gunneridae</taxon>
        <taxon>Pentapetalae</taxon>
        <taxon>rosids</taxon>
        <taxon>malvids</taxon>
        <taxon>Sapindales</taxon>
        <taxon>Sapindaceae</taxon>
        <taxon>Hippocastanoideae</taxon>
        <taxon>Acereae</taxon>
        <taxon>Acer</taxon>
    </lineage>
</organism>